<evidence type="ECO:0000313" key="1">
    <source>
        <dbReference type="EMBL" id="CAD8085082.1"/>
    </source>
</evidence>
<name>A0A8S1N0D5_PARPR</name>
<keyword evidence="2" id="KW-1185">Reference proteome</keyword>
<dbReference type="EMBL" id="CAJJDM010000076">
    <property type="protein sequence ID" value="CAD8085082.1"/>
    <property type="molecule type" value="Genomic_DNA"/>
</dbReference>
<gene>
    <name evidence="1" type="ORF">PPRIM_AZ9-3.1.T0730136</name>
</gene>
<dbReference type="Proteomes" id="UP000688137">
    <property type="component" value="Unassembled WGS sequence"/>
</dbReference>
<sequence length="38" mass="4493">MKDWQLWAENQQILNPEELPPLHSQGSKKQECFQIVQA</sequence>
<proteinExistence type="predicted"/>
<dbReference type="AlphaFoldDB" id="A0A8S1N0D5"/>
<accession>A0A8S1N0D5</accession>
<comment type="caution">
    <text evidence="1">The sequence shown here is derived from an EMBL/GenBank/DDBJ whole genome shotgun (WGS) entry which is preliminary data.</text>
</comment>
<reference evidence="1" key="1">
    <citation type="submission" date="2021-01" db="EMBL/GenBank/DDBJ databases">
        <authorList>
            <consortium name="Genoscope - CEA"/>
            <person name="William W."/>
        </authorList>
    </citation>
    <scope>NUCLEOTIDE SEQUENCE</scope>
</reference>
<evidence type="ECO:0000313" key="2">
    <source>
        <dbReference type="Proteomes" id="UP000688137"/>
    </source>
</evidence>
<organism evidence="1 2">
    <name type="scientific">Paramecium primaurelia</name>
    <dbReference type="NCBI Taxonomy" id="5886"/>
    <lineage>
        <taxon>Eukaryota</taxon>
        <taxon>Sar</taxon>
        <taxon>Alveolata</taxon>
        <taxon>Ciliophora</taxon>
        <taxon>Intramacronucleata</taxon>
        <taxon>Oligohymenophorea</taxon>
        <taxon>Peniculida</taxon>
        <taxon>Parameciidae</taxon>
        <taxon>Paramecium</taxon>
    </lineage>
</organism>
<protein>
    <submittedName>
        <fullName evidence="1">Uncharacterized protein</fullName>
    </submittedName>
</protein>